<evidence type="ECO:0000256" key="1">
    <source>
        <dbReference type="ARBA" id="ARBA00022729"/>
    </source>
</evidence>
<sequence>MRKLKYTLLLSLGLFLISTISVKAQSISVGGGVGYGSKSEDFNFQVNAYYKLPSLPLRIGGDVGYSKPEDNLTQIDGNANVHLMLVDSEAVSLYGLTGLNVLYAKVSVGDISESETYTGLNAGGGAEVNIGVGRAFGEVKYIIGRDIPNDDGQVVIGAGIRVNISN</sequence>
<feature type="domain" description="Outer membrane protein beta-barrel" evidence="3">
    <location>
        <begin position="27"/>
        <end position="131"/>
    </location>
</feature>
<feature type="signal peptide" evidence="2">
    <location>
        <begin position="1"/>
        <end position="24"/>
    </location>
</feature>
<dbReference type="InterPro" id="IPR011250">
    <property type="entry name" value="OMP/PagP_B-barrel"/>
</dbReference>
<dbReference type="SUPFAM" id="SSF56925">
    <property type="entry name" value="OMPA-like"/>
    <property type="match status" value="1"/>
</dbReference>
<dbReference type="InterPro" id="IPR027385">
    <property type="entry name" value="Beta-barrel_OMP"/>
</dbReference>
<proteinExistence type="predicted"/>
<dbReference type="Gene3D" id="2.40.160.20">
    <property type="match status" value="1"/>
</dbReference>
<dbReference type="Pfam" id="PF13505">
    <property type="entry name" value="OMP_b-brl"/>
    <property type="match status" value="1"/>
</dbReference>
<organism evidence="4 5">
    <name type="scientific">Rhodohalobacter sulfatireducens</name>
    <dbReference type="NCBI Taxonomy" id="2911366"/>
    <lineage>
        <taxon>Bacteria</taxon>
        <taxon>Pseudomonadati</taxon>
        <taxon>Balneolota</taxon>
        <taxon>Balneolia</taxon>
        <taxon>Balneolales</taxon>
        <taxon>Balneolaceae</taxon>
        <taxon>Rhodohalobacter</taxon>
    </lineage>
</organism>
<comment type="caution">
    <text evidence="4">The sequence shown here is derived from an EMBL/GenBank/DDBJ whole genome shotgun (WGS) entry which is preliminary data.</text>
</comment>
<dbReference type="RefSeq" id="WP_237855121.1">
    <property type="nucleotide sequence ID" value="NZ_JAKLWS010000020.1"/>
</dbReference>
<accession>A0ABS9KFZ0</accession>
<reference evidence="4" key="1">
    <citation type="submission" date="2022-01" db="EMBL/GenBank/DDBJ databases">
        <authorList>
            <person name="Wang Y."/>
        </authorList>
    </citation>
    <scope>NUCLEOTIDE SEQUENCE</scope>
    <source>
        <strain evidence="4">WB101</strain>
    </source>
</reference>
<evidence type="ECO:0000313" key="4">
    <source>
        <dbReference type="EMBL" id="MCG2589763.1"/>
    </source>
</evidence>
<dbReference type="EMBL" id="JAKLWS010000020">
    <property type="protein sequence ID" value="MCG2589763.1"/>
    <property type="molecule type" value="Genomic_DNA"/>
</dbReference>
<name>A0ABS9KFZ0_9BACT</name>
<evidence type="ECO:0000313" key="5">
    <source>
        <dbReference type="Proteomes" id="UP001165366"/>
    </source>
</evidence>
<feature type="chain" id="PRO_5047017522" evidence="2">
    <location>
        <begin position="25"/>
        <end position="166"/>
    </location>
</feature>
<reference evidence="4" key="2">
    <citation type="submission" date="2024-05" db="EMBL/GenBank/DDBJ databases">
        <title>Rhodohalobacter halophilus gen. nov., sp. nov., a moderately halophilic member of the family Balneolaceae.</title>
        <authorList>
            <person name="Xia J."/>
        </authorList>
    </citation>
    <scope>NUCLEOTIDE SEQUENCE</scope>
    <source>
        <strain evidence="4">WB101</strain>
    </source>
</reference>
<keyword evidence="1 2" id="KW-0732">Signal</keyword>
<dbReference type="Proteomes" id="UP001165366">
    <property type="component" value="Unassembled WGS sequence"/>
</dbReference>
<gene>
    <name evidence="4" type="ORF">L6773_14375</name>
</gene>
<keyword evidence="5" id="KW-1185">Reference proteome</keyword>
<evidence type="ECO:0000256" key="2">
    <source>
        <dbReference type="SAM" id="SignalP"/>
    </source>
</evidence>
<evidence type="ECO:0000259" key="3">
    <source>
        <dbReference type="Pfam" id="PF13505"/>
    </source>
</evidence>
<protein>
    <submittedName>
        <fullName evidence="4">Porin family protein</fullName>
    </submittedName>
</protein>